<evidence type="ECO:0000313" key="2">
    <source>
        <dbReference type="EMBL" id="KAG9461175.1"/>
    </source>
</evidence>
<gene>
    <name evidence="2" type="ORF">GDO78_017836</name>
</gene>
<evidence type="ECO:0000256" key="1">
    <source>
        <dbReference type="SAM" id="MobiDB-lite"/>
    </source>
</evidence>
<dbReference type="Proteomes" id="UP000770717">
    <property type="component" value="Unassembled WGS sequence"/>
</dbReference>
<proteinExistence type="predicted"/>
<name>A0A8J6BDS2_ELECQ</name>
<comment type="caution">
    <text evidence="2">The sequence shown here is derived from an EMBL/GenBank/DDBJ whole genome shotgun (WGS) entry which is preliminary data.</text>
</comment>
<protein>
    <submittedName>
        <fullName evidence="2">Uncharacterized protein</fullName>
    </submittedName>
</protein>
<dbReference type="AlphaFoldDB" id="A0A8J6BDS2"/>
<dbReference type="EMBL" id="WNTK01027380">
    <property type="protein sequence ID" value="KAG9461175.1"/>
    <property type="molecule type" value="Genomic_DNA"/>
</dbReference>
<accession>A0A8J6BDS2</accession>
<reference evidence="2" key="1">
    <citation type="thesis" date="2020" institute="ProQuest LLC" country="789 East Eisenhower Parkway, Ann Arbor, MI, USA">
        <title>Comparative Genomics and Chromosome Evolution.</title>
        <authorList>
            <person name="Mudd A.B."/>
        </authorList>
    </citation>
    <scope>NUCLEOTIDE SEQUENCE</scope>
    <source>
        <strain evidence="2">HN-11 Male</strain>
        <tissue evidence="2">Kidney and liver</tissue>
    </source>
</reference>
<organism evidence="2 3">
    <name type="scientific">Eleutherodactylus coqui</name>
    <name type="common">Puerto Rican coqui</name>
    <dbReference type="NCBI Taxonomy" id="57060"/>
    <lineage>
        <taxon>Eukaryota</taxon>
        <taxon>Metazoa</taxon>
        <taxon>Chordata</taxon>
        <taxon>Craniata</taxon>
        <taxon>Vertebrata</taxon>
        <taxon>Euteleostomi</taxon>
        <taxon>Amphibia</taxon>
        <taxon>Batrachia</taxon>
        <taxon>Anura</taxon>
        <taxon>Neobatrachia</taxon>
        <taxon>Hyloidea</taxon>
        <taxon>Eleutherodactylidae</taxon>
        <taxon>Eleutherodactylinae</taxon>
        <taxon>Eleutherodactylus</taxon>
        <taxon>Eleutherodactylus</taxon>
    </lineage>
</organism>
<feature type="region of interest" description="Disordered" evidence="1">
    <location>
        <begin position="47"/>
        <end position="82"/>
    </location>
</feature>
<keyword evidence="3" id="KW-1185">Reference proteome</keyword>
<sequence length="95" mass="10181">MGMVRRTNQGTKDFVHLKVHRVGGAGEPGSSQLSGLSTVCEAAVMAVSTSSPPHTAAPPPHPPPRSPGSHRKETESRPRSAALYRSPLWFYPPLQ</sequence>
<feature type="compositionally biased region" description="Pro residues" evidence="1">
    <location>
        <begin position="55"/>
        <end position="66"/>
    </location>
</feature>
<evidence type="ECO:0000313" key="3">
    <source>
        <dbReference type="Proteomes" id="UP000770717"/>
    </source>
</evidence>